<dbReference type="Proteomes" id="UP000616143">
    <property type="component" value="Unassembled WGS sequence"/>
</dbReference>
<protein>
    <submittedName>
        <fullName evidence="4">Oxidoreductase</fullName>
    </submittedName>
</protein>
<evidence type="ECO:0000259" key="3">
    <source>
        <dbReference type="Pfam" id="PF22725"/>
    </source>
</evidence>
<reference evidence="5" key="4">
    <citation type="submission" date="2020-09" db="EMBL/GenBank/DDBJ databases">
        <authorList>
            <person name="Sun Q."/>
            <person name="Ohkuma M."/>
        </authorList>
    </citation>
    <scope>NUCLEOTIDE SEQUENCE</scope>
    <source>
        <strain evidence="5">JCM 31740</strain>
    </source>
</reference>
<evidence type="ECO:0000313" key="4">
    <source>
        <dbReference type="EMBL" id="BBD73282.1"/>
    </source>
</evidence>
<feature type="domain" description="Gfo/Idh/MocA-like oxidoreductase N-terminal" evidence="2">
    <location>
        <begin position="2"/>
        <end position="116"/>
    </location>
</feature>
<dbReference type="PANTHER" id="PTHR42840">
    <property type="entry name" value="NAD(P)-BINDING ROSSMANN-FOLD SUPERFAMILY PROTEIN-RELATED"/>
    <property type="match status" value="1"/>
</dbReference>
<accession>A0A348B530</accession>
<evidence type="ECO:0000259" key="2">
    <source>
        <dbReference type="Pfam" id="PF01408"/>
    </source>
</evidence>
<feature type="domain" description="GFO/IDH/MocA-like oxidoreductase" evidence="3">
    <location>
        <begin position="130"/>
        <end position="249"/>
    </location>
</feature>
<keyword evidence="1" id="KW-0560">Oxidoreductase</keyword>
<organism evidence="4 6">
    <name type="scientific">Sulfodiicoccus acidiphilus</name>
    <dbReference type="NCBI Taxonomy" id="1670455"/>
    <lineage>
        <taxon>Archaea</taxon>
        <taxon>Thermoproteota</taxon>
        <taxon>Thermoprotei</taxon>
        <taxon>Sulfolobales</taxon>
        <taxon>Sulfolobaceae</taxon>
        <taxon>Sulfodiicoccus</taxon>
    </lineage>
</organism>
<sequence>MLRFGVLGTGFVVDTFHMPSLRELNAQVVAVGSRRSEAFAKKWGIGKYYQGDSFLEQLCSDNEVDVVLVALPNFLHEKAVTRCAEEGKHVIVEKPLGRNSQEAERSLAAVERAGVLHGYAENQVFIPQIVRLRDFLNSGVLGDVVWVRSREAHSGPHSGWFWDRNLSGGGSLLDMGCHSVEVARKLFGIEPSQVLAWGELTVHRGKTEAEDNSVVLMKFGRGLGQAENSWTAKGGLDLRYEVYGTDGSAFVDVTRETGMRLFTTASDKVDYVVEKADIRGGWMYPVWREHELYGYLEEMRHFLTSMKAGENPKENLRDGLTVNRIIDAAYKSVRTGKWEPP</sequence>
<dbReference type="PANTHER" id="PTHR42840:SF3">
    <property type="entry name" value="BINDING ROSSMANN FOLD OXIDOREDUCTASE, PUTATIVE (AFU_ORTHOLOGUE AFUA_2G10240)-RELATED"/>
    <property type="match status" value="1"/>
</dbReference>
<dbReference type="SUPFAM" id="SSF51735">
    <property type="entry name" value="NAD(P)-binding Rossmann-fold domains"/>
    <property type="match status" value="1"/>
</dbReference>
<dbReference type="OrthoDB" id="226094at2157"/>
<reference evidence="5" key="1">
    <citation type="journal article" date="2014" name="Int. J. Syst. Evol. Microbiol.">
        <title>Complete genome sequence of Corynebacterium casei LMG S-19264T (=DSM 44701T), isolated from a smear-ripened cheese.</title>
        <authorList>
            <consortium name="US DOE Joint Genome Institute (JGI-PGF)"/>
            <person name="Walter F."/>
            <person name="Albersmeier A."/>
            <person name="Kalinowski J."/>
            <person name="Ruckert C."/>
        </authorList>
    </citation>
    <scope>NUCLEOTIDE SEQUENCE</scope>
    <source>
        <strain evidence="5">JCM 31740</strain>
    </source>
</reference>
<evidence type="ECO:0000313" key="6">
    <source>
        <dbReference type="Proteomes" id="UP000276741"/>
    </source>
</evidence>
<dbReference type="GO" id="GO:0016491">
    <property type="term" value="F:oxidoreductase activity"/>
    <property type="evidence" value="ECO:0007669"/>
    <property type="project" value="UniProtKB-KW"/>
</dbReference>
<dbReference type="Proteomes" id="UP000276741">
    <property type="component" value="Chromosome"/>
</dbReference>
<dbReference type="GO" id="GO:0006740">
    <property type="term" value="P:NADPH regeneration"/>
    <property type="evidence" value="ECO:0007669"/>
    <property type="project" value="TreeGrafter"/>
</dbReference>
<dbReference type="Pfam" id="PF22725">
    <property type="entry name" value="GFO_IDH_MocA_C3"/>
    <property type="match status" value="1"/>
</dbReference>
<dbReference type="SUPFAM" id="SSF55347">
    <property type="entry name" value="Glyceraldehyde-3-phosphate dehydrogenase-like, C-terminal domain"/>
    <property type="match status" value="1"/>
</dbReference>
<dbReference type="Gene3D" id="3.30.360.10">
    <property type="entry name" value="Dihydrodipicolinate Reductase, domain 2"/>
    <property type="match status" value="1"/>
</dbReference>
<keyword evidence="6" id="KW-1185">Reference proteome</keyword>
<dbReference type="InterPro" id="IPR036291">
    <property type="entry name" value="NAD(P)-bd_dom_sf"/>
</dbReference>
<dbReference type="EMBL" id="BMQS01000003">
    <property type="protein sequence ID" value="GGT89386.1"/>
    <property type="molecule type" value="Genomic_DNA"/>
</dbReference>
<evidence type="ECO:0000313" key="5">
    <source>
        <dbReference type="EMBL" id="GGT89386.1"/>
    </source>
</evidence>
<name>A0A348B530_9CREN</name>
<reference evidence="6" key="2">
    <citation type="submission" date="2018-04" db="EMBL/GenBank/DDBJ databases">
        <title>Complete genome sequence of Sulfodiicoccus acidiphilus strain HS-1.</title>
        <authorList>
            <person name="Sakai H.D."/>
            <person name="Kurosawa N."/>
        </authorList>
    </citation>
    <scope>NUCLEOTIDE SEQUENCE [LARGE SCALE GENOMIC DNA]</scope>
    <source>
        <strain evidence="6">HS-1</strain>
    </source>
</reference>
<dbReference type="GO" id="GO:0000166">
    <property type="term" value="F:nucleotide binding"/>
    <property type="evidence" value="ECO:0007669"/>
    <property type="project" value="InterPro"/>
</dbReference>
<reference evidence="4" key="3">
    <citation type="journal article" date="2019" name="BMC Res. Notes">
        <title>Complete genome sequence of the Sulfodiicoccus acidiphilus strain HS-1T, the first crenarchaeon that lacks polB3, isolated from an acidic hot spring in Ohwaku-dani, Hakone, Japan.</title>
        <authorList>
            <person name="Sakai H.D."/>
            <person name="Kurosawa N."/>
        </authorList>
    </citation>
    <scope>NUCLEOTIDE SEQUENCE</scope>
    <source>
        <strain evidence="4">HS-1</strain>
    </source>
</reference>
<dbReference type="AlphaFoldDB" id="A0A348B530"/>
<proteinExistence type="predicted"/>
<evidence type="ECO:0000256" key="1">
    <source>
        <dbReference type="ARBA" id="ARBA00023002"/>
    </source>
</evidence>
<dbReference type="Pfam" id="PF01408">
    <property type="entry name" value="GFO_IDH_MocA"/>
    <property type="match status" value="1"/>
</dbReference>
<dbReference type="GeneID" id="38667161"/>
<dbReference type="RefSeq" id="WP_126450400.1">
    <property type="nucleotide sequence ID" value="NZ_AP018553.1"/>
</dbReference>
<dbReference type="InterPro" id="IPR055170">
    <property type="entry name" value="GFO_IDH_MocA-like_dom"/>
</dbReference>
<dbReference type="KEGG" id="sacd:HS1genome_1671"/>
<dbReference type="InterPro" id="IPR000683">
    <property type="entry name" value="Gfo/Idh/MocA-like_OxRdtase_N"/>
</dbReference>
<dbReference type="EMBL" id="AP018553">
    <property type="protein sequence ID" value="BBD73282.1"/>
    <property type="molecule type" value="Genomic_DNA"/>
</dbReference>
<gene>
    <name evidence="5" type="ORF">GCM10007116_04040</name>
    <name evidence="4" type="ORF">HS1genome_1671</name>
</gene>
<dbReference type="Gene3D" id="3.40.50.720">
    <property type="entry name" value="NAD(P)-binding Rossmann-like Domain"/>
    <property type="match status" value="1"/>
</dbReference>
<dbReference type="GO" id="GO:0005737">
    <property type="term" value="C:cytoplasm"/>
    <property type="evidence" value="ECO:0007669"/>
    <property type="project" value="TreeGrafter"/>
</dbReference>